<dbReference type="UniPathway" id="UPA00299"/>
<comment type="caution">
    <text evidence="4">The sequence shown here is derived from an EMBL/GenBank/DDBJ whole genome shotgun (WGS) entry which is preliminary data.</text>
</comment>
<comment type="cofactor">
    <cofactor evidence="3">
        <name>Mg(2+)</name>
        <dbReference type="ChEBI" id="CHEBI:18420"/>
    </cofactor>
</comment>
<dbReference type="GO" id="GO:0046872">
    <property type="term" value="F:metal ion binding"/>
    <property type="evidence" value="ECO:0007669"/>
    <property type="project" value="UniProtKB-KW"/>
</dbReference>
<organism evidence="4 5">
    <name type="scientific">Microbacterium mangrovi</name>
    <dbReference type="NCBI Taxonomy" id="1348253"/>
    <lineage>
        <taxon>Bacteria</taxon>
        <taxon>Bacillati</taxon>
        <taxon>Actinomycetota</taxon>
        <taxon>Actinomycetes</taxon>
        <taxon>Micrococcales</taxon>
        <taxon>Microbacteriaceae</taxon>
        <taxon>Microbacterium</taxon>
    </lineage>
</organism>
<dbReference type="Pfam" id="PF02358">
    <property type="entry name" value="Trehalose_PPase"/>
    <property type="match status" value="1"/>
</dbReference>
<keyword evidence="1 3" id="KW-0378">Hydrolase</keyword>
<evidence type="ECO:0000256" key="2">
    <source>
        <dbReference type="ARBA" id="ARBA00024179"/>
    </source>
</evidence>
<reference evidence="4 5" key="1">
    <citation type="submission" date="2014-11" db="EMBL/GenBank/DDBJ databases">
        <title>Genome sequence of Microbacterium mangrovi MUSC 115(T).</title>
        <authorList>
            <person name="Lee L.-H."/>
        </authorList>
    </citation>
    <scope>NUCLEOTIDE SEQUENCE [LARGE SCALE GENOMIC DNA]</scope>
    <source>
        <strain evidence="4 5">MUSC 115</strain>
    </source>
</reference>
<proteinExistence type="inferred from homology"/>
<dbReference type="Proteomes" id="UP000031030">
    <property type="component" value="Unassembled WGS sequence"/>
</dbReference>
<dbReference type="GO" id="GO:0005992">
    <property type="term" value="P:trehalose biosynthetic process"/>
    <property type="evidence" value="ECO:0007669"/>
    <property type="project" value="UniProtKB-UniPathway"/>
</dbReference>
<name>A0A0B2A2Z7_9MICO</name>
<dbReference type="InterPro" id="IPR044651">
    <property type="entry name" value="OTSB-like"/>
</dbReference>
<gene>
    <name evidence="4" type="ORF">LK09_11625</name>
</gene>
<dbReference type="RefSeq" id="WP_039399407.1">
    <property type="nucleotide sequence ID" value="NZ_JTDK01000010.1"/>
</dbReference>
<comment type="pathway">
    <text evidence="3">Glycan biosynthesis; trehalose biosynthesis.</text>
</comment>
<dbReference type="NCBIfam" id="TIGR00685">
    <property type="entry name" value="T6PP"/>
    <property type="match status" value="1"/>
</dbReference>
<comment type="catalytic activity">
    <reaction evidence="3">
        <text>alpha,alpha-trehalose 6-phosphate + H2O = alpha,alpha-trehalose + phosphate</text>
        <dbReference type="Rhea" id="RHEA:23420"/>
        <dbReference type="ChEBI" id="CHEBI:15377"/>
        <dbReference type="ChEBI" id="CHEBI:16551"/>
        <dbReference type="ChEBI" id="CHEBI:43474"/>
        <dbReference type="ChEBI" id="CHEBI:58429"/>
        <dbReference type="EC" id="3.1.3.12"/>
    </reaction>
</comment>
<accession>A0A0B2A2Z7</accession>
<dbReference type="SUPFAM" id="SSF56784">
    <property type="entry name" value="HAD-like"/>
    <property type="match status" value="1"/>
</dbReference>
<dbReference type="STRING" id="1348253.LK09_11625"/>
<dbReference type="InterPro" id="IPR023214">
    <property type="entry name" value="HAD_sf"/>
</dbReference>
<protein>
    <recommendedName>
        <fullName evidence="3">Trehalose 6-phosphate phosphatase</fullName>
        <ecNumber evidence="3">3.1.3.12</ecNumber>
    </recommendedName>
</protein>
<dbReference type="PANTHER" id="PTHR43768">
    <property type="entry name" value="TREHALOSE 6-PHOSPHATE PHOSPHATASE"/>
    <property type="match status" value="1"/>
</dbReference>
<dbReference type="InterPro" id="IPR003337">
    <property type="entry name" value="Trehalose_PPase"/>
</dbReference>
<dbReference type="EC" id="3.1.3.12" evidence="3"/>
<evidence type="ECO:0000313" key="4">
    <source>
        <dbReference type="EMBL" id="KHK97415.1"/>
    </source>
</evidence>
<sequence length="270" mass="28416">MTAADDALQHLAATPRLLVALDFDGTLSPFVTEPMDARMLGVARDAVDALAAAPGTTVALVSGRALPDLRIIAEHDDDSPILLAGSHGVEYWLPQRGRVVPDVDADHAATRAAVIAAAEERLADLPGIRIEPKSFGMAVHSRGADDRAADDSVRIADEVVGELAPDWRRRLGHSVVEYSFRDEGKDAAIAVLRAETEPTAVLFAGDDVTDEDAIAALEPGDVGVRLGAGDSAAQVRMPGIPEFAAWLAELAYRRSESPPAARPPGVGGRE</sequence>
<dbReference type="GO" id="GO:0004805">
    <property type="term" value="F:trehalose-phosphatase activity"/>
    <property type="evidence" value="ECO:0007669"/>
    <property type="project" value="UniProtKB-EC"/>
</dbReference>
<keyword evidence="5" id="KW-1185">Reference proteome</keyword>
<keyword evidence="3" id="KW-0460">Magnesium</keyword>
<keyword evidence="3" id="KW-0479">Metal-binding</keyword>
<dbReference type="EMBL" id="JTDK01000010">
    <property type="protein sequence ID" value="KHK97415.1"/>
    <property type="molecule type" value="Genomic_DNA"/>
</dbReference>
<evidence type="ECO:0000256" key="1">
    <source>
        <dbReference type="ARBA" id="ARBA00022801"/>
    </source>
</evidence>
<comment type="similarity">
    <text evidence="3">Belongs to the trehalose phosphatase family.</text>
</comment>
<dbReference type="PANTHER" id="PTHR43768:SF3">
    <property type="entry name" value="TREHALOSE 6-PHOSPHATE PHOSPHATASE"/>
    <property type="match status" value="1"/>
</dbReference>
<dbReference type="Gene3D" id="3.30.70.1020">
    <property type="entry name" value="Trehalose-6-phosphate phosphatase related protein, domain 2"/>
    <property type="match status" value="1"/>
</dbReference>
<dbReference type="Gene3D" id="3.40.50.1000">
    <property type="entry name" value="HAD superfamily/HAD-like"/>
    <property type="match status" value="1"/>
</dbReference>
<dbReference type="OrthoDB" id="9816160at2"/>
<evidence type="ECO:0000256" key="3">
    <source>
        <dbReference type="RuleBase" id="RU361117"/>
    </source>
</evidence>
<evidence type="ECO:0000313" key="5">
    <source>
        <dbReference type="Proteomes" id="UP000031030"/>
    </source>
</evidence>
<comment type="function">
    <text evidence="2 3">Removes the phosphate from trehalose 6-phosphate to produce free trehalose.</text>
</comment>
<dbReference type="InterPro" id="IPR036412">
    <property type="entry name" value="HAD-like_sf"/>
</dbReference>
<dbReference type="AlphaFoldDB" id="A0A0B2A2Z7"/>